<gene>
    <name evidence="3" type="ORF">GCM10007981_08490</name>
</gene>
<dbReference type="InterPro" id="IPR018376">
    <property type="entry name" value="Enoyl-CoA_hyd/isom_CS"/>
</dbReference>
<dbReference type="PROSITE" id="PS00166">
    <property type="entry name" value="ENOYL_COA_HYDRATASE"/>
    <property type="match status" value="1"/>
</dbReference>
<organism evidence="3 4">
    <name type="scientific">Thermocladium modestius</name>
    <dbReference type="NCBI Taxonomy" id="62609"/>
    <lineage>
        <taxon>Archaea</taxon>
        <taxon>Thermoproteota</taxon>
        <taxon>Thermoprotei</taxon>
        <taxon>Thermoproteales</taxon>
        <taxon>Thermoproteaceae</taxon>
        <taxon>Thermocladium</taxon>
    </lineage>
</organism>
<dbReference type="AlphaFoldDB" id="A0A830GVJ8"/>
<reference evidence="3" key="2">
    <citation type="submission" date="2020-09" db="EMBL/GenBank/DDBJ databases">
        <authorList>
            <person name="Sun Q."/>
            <person name="Ohkuma M."/>
        </authorList>
    </citation>
    <scope>NUCLEOTIDE SEQUENCE</scope>
    <source>
        <strain evidence="3">JCM 10088</strain>
    </source>
</reference>
<dbReference type="OrthoDB" id="27846at2157"/>
<dbReference type="Pfam" id="PF00378">
    <property type="entry name" value="ECH_1"/>
    <property type="match status" value="1"/>
</dbReference>
<dbReference type="EMBL" id="BMNL01000002">
    <property type="protein sequence ID" value="GGP20433.1"/>
    <property type="molecule type" value="Genomic_DNA"/>
</dbReference>
<evidence type="ECO:0000256" key="1">
    <source>
        <dbReference type="ARBA" id="ARBA00005254"/>
    </source>
</evidence>
<sequence>MNVNKKVLYRHEGDLSWIIFNRPDKLNAIDEESWILLNDYIEESQRDDSIAIAITGTGRAFSAGDDINSMLALSNKMDSNRFFANLSKAIKAMLNSRKPIIAVVNGLAYGGGCELLLGADVVIASSNAKFSIPEGRIGLIPPIAISIGYSAIGKSIIHLAITGRELSADDAAKMGLVDYVVPPEELMRTVQAIVDEIRKMDPESITTMKRYLNERRYEDLERAIKELAIMAIGETAKARMRKFIEERKRDQNKNRQ</sequence>
<dbReference type="InterPro" id="IPR029045">
    <property type="entry name" value="ClpP/crotonase-like_dom_sf"/>
</dbReference>
<evidence type="ECO:0000313" key="3">
    <source>
        <dbReference type="EMBL" id="GGP20433.1"/>
    </source>
</evidence>
<dbReference type="RefSeq" id="WP_188596189.1">
    <property type="nucleotide sequence ID" value="NZ_BMNL01000002.1"/>
</dbReference>
<comment type="caution">
    <text evidence="3">The sequence shown here is derived from an EMBL/GenBank/DDBJ whole genome shotgun (WGS) entry which is preliminary data.</text>
</comment>
<accession>A0A830GVJ8</accession>
<evidence type="ECO:0000313" key="4">
    <source>
        <dbReference type="Proteomes" id="UP000610960"/>
    </source>
</evidence>
<keyword evidence="4" id="KW-1185">Reference proteome</keyword>
<dbReference type="InterPro" id="IPR001753">
    <property type="entry name" value="Enoyl-CoA_hydra/iso"/>
</dbReference>
<dbReference type="CDD" id="cd06558">
    <property type="entry name" value="crotonase-like"/>
    <property type="match status" value="1"/>
</dbReference>
<protein>
    <submittedName>
        <fullName evidence="3">Enoyl-CoA hydratase</fullName>
    </submittedName>
</protein>
<dbReference type="GO" id="GO:0003824">
    <property type="term" value="F:catalytic activity"/>
    <property type="evidence" value="ECO:0007669"/>
    <property type="project" value="InterPro"/>
</dbReference>
<dbReference type="Proteomes" id="UP000610960">
    <property type="component" value="Unassembled WGS sequence"/>
</dbReference>
<dbReference type="PANTHER" id="PTHR42964:SF1">
    <property type="entry name" value="POLYKETIDE BIOSYNTHESIS ENOYL-COA HYDRATASE PKSH-RELATED"/>
    <property type="match status" value="1"/>
</dbReference>
<comment type="similarity">
    <text evidence="1 2">Belongs to the enoyl-CoA hydratase/isomerase family.</text>
</comment>
<proteinExistence type="inferred from homology"/>
<dbReference type="GO" id="GO:0008300">
    <property type="term" value="P:isoprenoid catabolic process"/>
    <property type="evidence" value="ECO:0007669"/>
    <property type="project" value="TreeGrafter"/>
</dbReference>
<dbReference type="InterPro" id="IPR051683">
    <property type="entry name" value="Enoyl-CoA_Hydratase/Isomerase"/>
</dbReference>
<dbReference type="Gene3D" id="3.90.226.10">
    <property type="entry name" value="2-enoyl-CoA Hydratase, Chain A, domain 1"/>
    <property type="match status" value="1"/>
</dbReference>
<dbReference type="PANTHER" id="PTHR42964">
    <property type="entry name" value="ENOYL-COA HYDRATASE"/>
    <property type="match status" value="1"/>
</dbReference>
<evidence type="ECO:0000256" key="2">
    <source>
        <dbReference type="RuleBase" id="RU003707"/>
    </source>
</evidence>
<name>A0A830GVJ8_9CREN</name>
<dbReference type="SUPFAM" id="SSF52096">
    <property type="entry name" value="ClpP/crotonase"/>
    <property type="match status" value="1"/>
</dbReference>
<reference evidence="3" key="1">
    <citation type="journal article" date="2014" name="Int. J. Syst. Evol. Microbiol.">
        <title>Complete genome sequence of Corynebacterium casei LMG S-19264T (=DSM 44701T), isolated from a smear-ripened cheese.</title>
        <authorList>
            <consortium name="US DOE Joint Genome Institute (JGI-PGF)"/>
            <person name="Walter F."/>
            <person name="Albersmeier A."/>
            <person name="Kalinowski J."/>
            <person name="Ruckert C."/>
        </authorList>
    </citation>
    <scope>NUCLEOTIDE SEQUENCE</scope>
    <source>
        <strain evidence="3">JCM 10088</strain>
    </source>
</reference>